<dbReference type="InterPro" id="IPR013317">
    <property type="entry name" value="DnaA_dom"/>
</dbReference>
<dbReference type="EMBL" id="MFLI01000014">
    <property type="protein sequence ID" value="OGG62054.1"/>
    <property type="molecule type" value="Genomic_DNA"/>
</dbReference>
<evidence type="ECO:0000256" key="6">
    <source>
        <dbReference type="ARBA" id="ARBA00023121"/>
    </source>
</evidence>
<dbReference type="Gene3D" id="3.30.300.180">
    <property type="match status" value="1"/>
</dbReference>
<proteinExistence type="inferred from homology"/>
<dbReference type="GO" id="GO:0005737">
    <property type="term" value="C:cytoplasm"/>
    <property type="evidence" value="ECO:0007669"/>
    <property type="project" value="UniProtKB-SubCell"/>
</dbReference>
<accession>A0A1F6DKW8</accession>
<dbReference type="NCBIfam" id="TIGR00362">
    <property type="entry name" value="DnaA"/>
    <property type="match status" value="1"/>
</dbReference>
<dbReference type="GO" id="GO:0006275">
    <property type="term" value="P:regulation of DNA replication"/>
    <property type="evidence" value="ECO:0007669"/>
    <property type="project" value="UniProtKB-UniRule"/>
</dbReference>
<dbReference type="HAMAP" id="MF_00377">
    <property type="entry name" value="DnaA_bact"/>
    <property type="match status" value="1"/>
</dbReference>
<dbReference type="CDD" id="cd06571">
    <property type="entry name" value="Bac_DnaA_C"/>
    <property type="match status" value="1"/>
</dbReference>
<keyword evidence="7 8" id="KW-0238">DNA-binding</keyword>
<evidence type="ECO:0000259" key="12">
    <source>
        <dbReference type="SMART" id="SM00382"/>
    </source>
</evidence>
<dbReference type="PANTHER" id="PTHR30050:SF2">
    <property type="entry name" value="CHROMOSOMAL REPLICATION INITIATOR PROTEIN DNAA"/>
    <property type="match status" value="1"/>
</dbReference>
<feature type="binding site" evidence="8">
    <location>
        <position position="163"/>
    </location>
    <ligand>
        <name>ATP</name>
        <dbReference type="ChEBI" id="CHEBI:30616"/>
    </ligand>
</feature>
<evidence type="ECO:0000256" key="3">
    <source>
        <dbReference type="ARBA" id="ARBA00022705"/>
    </source>
</evidence>
<evidence type="ECO:0000313" key="14">
    <source>
        <dbReference type="EMBL" id="OGG62054.1"/>
    </source>
</evidence>
<dbReference type="SMART" id="SM00382">
    <property type="entry name" value="AAA"/>
    <property type="match status" value="1"/>
</dbReference>
<dbReference type="Gene3D" id="3.40.50.300">
    <property type="entry name" value="P-loop containing nucleotide triphosphate hydrolases"/>
    <property type="match status" value="1"/>
</dbReference>
<keyword evidence="3 8" id="KW-0235">DNA replication</keyword>
<evidence type="ECO:0000256" key="8">
    <source>
        <dbReference type="HAMAP-Rule" id="MF_00377"/>
    </source>
</evidence>
<gene>
    <name evidence="8" type="primary">dnaA</name>
    <name evidence="14" type="ORF">A3C19_02975</name>
</gene>
<dbReference type="InterPro" id="IPR018312">
    <property type="entry name" value="Chromosome_initiator_DnaA_CS"/>
</dbReference>
<comment type="function">
    <text evidence="8 10">Plays an essential role in the initiation and regulation of chromosomal replication. ATP-DnaA binds to the origin of replication (oriC) to initiate formation of the DNA replication initiation complex once per cell cycle. Binds the DnaA box (a 9 base pair repeat at the origin) and separates the double-stranded (ds)DNA. Forms a right-handed helical filament on oriC DNA; dsDNA binds to the exterior of the filament while single-stranded (ss)DNA is stabiized in the filament's interior. The ATP-DnaA-oriC complex binds and stabilizes one strand of the AT-rich DNA unwinding element (DUE), permitting loading of DNA polymerase. After initiation quickly degrades to an ADP-DnaA complex that is not apt for DNA replication. Binds acidic phospholipids.</text>
</comment>
<dbReference type="SUPFAM" id="SSF52540">
    <property type="entry name" value="P-loop containing nucleoside triphosphate hydrolases"/>
    <property type="match status" value="1"/>
</dbReference>
<dbReference type="SMART" id="SM00760">
    <property type="entry name" value="Bac_DnaA_C"/>
    <property type="match status" value="1"/>
</dbReference>
<sequence>MDKGNPRELWEYMLTQVELSISPANFNTWFRNSFIVRIGEDGVVYLGVPSQFFKDWYLKKFHALLLKIVRDVSYEFRNIEYLIVKDEHRKIPRENRNIRGALELPLDEFYINKSDNLNPRYTFDTFVIGSFNELAYAAAQATLERPGITYNPLFVYGDTGRGKTHLVQAVGNQFKKQYPGRKVFYLTSEKFVIDYTDSVQAGTANRFKDKYRHYDLLIMDDVQFLSKKERSEEELFHLFNALHDTNKQIVFSSDRPPVAIPDIAERLKGRLASGMTVDIGEPDSESRMAIVRRKASSHGVLLSDEVVEYVATSMNGSIRELEGMVNSIICHAQVKGLSPDIAEVRQSLRSFTRPQKNISVKNVVDKVAEYYGIDEESIYEKTRRREVVRPRQVIMYILREDFSISYPTIGTKLGGRDHTTVIHSCEKIKREVVVNNELAKEIQNIRTLLV</sequence>
<dbReference type="STRING" id="1798495.A3C19_02975"/>
<keyword evidence="2 8" id="KW-0963">Cytoplasm</keyword>
<keyword evidence="6 8" id="KW-0446">Lipid-binding</keyword>
<evidence type="ECO:0000256" key="11">
    <source>
        <dbReference type="RuleBase" id="RU004227"/>
    </source>
</evidence>
<keyword evidence="5 8" id="KW-0067">ATP-binding</keyword>
<dbReference type="Pfam" id="PF08299">
    <property type="entry name" value="Bac_DnaA_C"/>
    <property type="match status" value="1"/>
</dbReference>
<feature type="binding site" evidence="8">
    <location>
        <position position="160"/>
    </location>
    <ligand>
        <name>ATP</name>
        <dbReference type="ChEBI" id="CHEBI:30616"/>
    </ligand>
</feature>
<dbReference type="InterPro" id="IPR013159">
    <property type="entry name" value="DnaA_C"/>
</dbReference>
<dbReference type="PROSITE" id="PS01008">
    <property type="entry name" value="DNAA"/>
    <property type="match status" value="1"/>
</dbReference>
<dbReference type="InterPro" id="IPR027417">
    <property type="entry name" value="P-loop_NTPase"/>
</dbReference>
<feature type="domain" description="AAA+ ATPase" evidence="12">
    <location>
        <begin position="149"/>
        <end position="283"/>
    </location>
</feature>
<comment type="domain">
    <text evidence="8">Domain I is involved in oligomerization and binding regulators, domain II is flexibile and of varying length in different bacteria, domain III forms the AAA+ region, while domain IV binds dsDNA.</text>
</comment>
<comment type="similarity">
    <text evidence="1 8 11">Belongs to the DnaA family.</text>
</comment>
<reference evidence="14 15" key="1">
    <citation type="journal article" date="2016" name="Nat. Commun.">
        <title>Thousands of microbial genomes shed light on interconnected biogeochemical processes in an aquifer system.</title>
        <authorList>
            <person name="Anantharaman K."/>
            <person name="Brown C.T."/>
            <person name="Hug L.A."/>
            <person name="Sharon I."/>
            <person name="Castelle C.J."/>
            <person name="Probst A.J."/>
            <person name="Thomas B.C."/>
            <person name="Singh A."/>
            <person name="Wilkins M.J."/>
            <person name="Karaoz U."/>
            <person name="Brodie E.L."/>
            <person name="Williams K.H."/>
            <person name="Hubbard S.S."/>
            <person name="Banfield J.F."/>
        </authorList>
    </citation>
    <scope>NUCLEOTIDE SEQUENCE [LARGE SCALE GENOMIC DNA]</scope>
</reference>
<name>A0A1F6DKW8_9BACT</name>
<comment type="caution">
    <text evidence="14">The sequence shown here is derived from an EMBL/GenBank/DDBJ whole genome shotgun (WGS) entry which is preliminary data.</text>
</comment>
<dbReference type="InterPro" id="IPR001957">
    <property type="entry name" value="Chromosome_initiator_DnaA"/>
</dbReference>
<dbReference type="InterPro" id="IPR010921">
    <property type="entry name" value="Trp_repressor/repl_initiator"/>
</dbReference>
<dbReference type="GO" id="GO:0008289">
    <property type="term" value="F:lipid binding"/>
    <property type="evidence" value="ECO:0007669"/>
    <property type="project" value="UniProtKB-KW"/>
</dbReference>
<dbReference type="InterPro" id="IPR020591">
    <property type="entry name" value="Chromosome_initiator_DnaA-like"/>
</dbReference>
<protein>
    <recommendedName>
        <fullName evidence="8 9">Chromosomal replication initiator protein DnaA</fullName>
    </recommendedName>
</protein>
<evidence type="ECO:0000256" key="1">
    <source>
        <dbReference type="ARBA" id="ARBA00006583"/>
    </source>
</evidence>
<evidence type="ECO:0000256" key="4">
    <source>
        <dbReference type="ARBA" id="ARBA00022741"/>
    </source>
</evidence>
<feature type="region of interest" description="Domain I, interacts with DnaA modulators" evidence="8">
    <location>
        <begin position="1"/>
        <end position="87"/>
    </location>
</feature>
<feature type="binding site" evidence="8">
    <location>
        <position position="162"/>
    </location>
    <ligand>
        <name>ATP</name>
        <dbReference type="ChEBI" id="CHEBI:30616"/>
    </ligand>
</feature>
<dbReference type="GO" id="GO:0003688">
    <property type="term" value="F:DNA replication origin binding"/>
    <property type="evidence" value="ECO:0007669"/>
    <property type="project" value="UniProtKB-UniRule"/>
</dbReference>
<comment type="subunit">
    <text evidence="8">Oligomerizes as a right-handed, spiral filament on DNA at oriC.</text>
</comment>
<evidence type="ECO:0000259" key="13">
    <source>
        <dbReference type="SMART" id="SM00760"/>
    </source>
</evidence>
<dbReference type="GO" id="GO:0005886">
    <property type="term" value="C:plasma membrane"/>
    <property type="evidence" value="ECO:0007669"/>
    <property type="project" value="TreeGrafter"/>
</dbReference>
<comment type="caution">
    <text evidence="8">Lacks conserved residue(s) required for the propagation of feature annotation.</text>
</comment>
<dbReference type="GO" id="GO:0006270">
    <property type="term" value="P:DNA replication initiation"/>
    <property type="evidence" value="ECO:0007669"/>
    <property type="project" value="UniProtKB-UniRule"/>
</dbReference>
<evidence type="ECO:0000313" key="15">
    <source>
        <dbReference type="Proteomes" id="UP000178532"/>
    </source>
</evidence>
<keyword evidence="4 8" id="KW-0547">Nucleotide-binding</keyword>
<dbReference type="SUPFAM" id="SSF48295">
    <property type="entry name" value="TrpR-like"/>
    <property type="match status" value="1"/>
</dbReference>
<feature type="region of interest" description="Domain IV, binds dsDNA" evidence="8">
    <location>
        <begin position="333"/>
        <end position="450"/>
    </location>
</feature>
<dbReference type="PANTHER" id="PTHR30050">
    <property type="entry name" value="CHROMOSOMAL REPLICATION INITIATOR PROTEIN DNAA"/>
    <property type="match status" value="1"/>
</dbReference>
<evidence type="ECO:0000256" key="5">
    <source>
        <dbReference type="ARBA" id="ARBA00022840"/>
    </source>
</evidence>
<feature type="domain" description="Chromosomal replication initiator DnaA C-terminal" evidence="13">
    <location>
        <begin position="359"/>
        <end position="428"/>
    </location>
</feature>
<dbReference type="PRINTS" id="PR00051">
    <property type="entry name" value="DNAA"/>
</dbReference>
<evidence type="ECO:0000256" key="7">
    <source>
        <dbReference type="ARBA" id="ARBA00023125"/>
    </source>
</evidence>
<dbReference type="FunFam" id="3.40.50.300:FF:000668">
    <property type="entry name" value="Chromosomal replication initiator protein DnaA"/>
    <property type="match status" value="1"/>
</dbReference>
<dbReference type="InterPro" id="IPR038454">
    <property type="entry name" value="DnaA_N_sf"/>
</dbReference>
<dbReference type="Gene3D" id="1.10.8.60">
    <property type="match status" value="1"/>
</dbReference>
<dbReference type="InterPro" id="IPR024633">
    <property type="entry name" value="DnaA_N_dom"/>
</dbReference>
<dbReference type="Proteomes" id="UP000178532">
    <property type="component" value="Unassembled WGS sequence"/>
</dbReference>
<organism evidence="14 15">
    <name type="scientific">Candidatus Kaiserbacteria bacterium RIFCSPHIGHO2_02_FULL_54_22</name>
    <dbReference type="NCBI Taxonomy" id="1798495"/>
    <lineage>
        <taxon>Bacteria</taxon>
        <taxon>Candidatus Kaiseribacteriota</taxon>
    </lineage>
</organism>
<feature type="region of interest" description="Domain III, AAA+ region" evidence="8">
    <location>
        <begin position="116"/>
        <end position="332"/>
    </location>
</feature>
<dbReference type="Gene3D" id="1.10.1750.10">
    <property type="match status" value="1"/>
</dbReference>
<dbReference type="InterPro" id="IPR003593">
    <property type="entry name" value="AAA+_ATPase"/>
</dbReference>
<comment type="subcellular location">
    <subcellularLocation>
        <location evidence="8">Cytoplasm</location>
    </subcellularLocation>
</comment>
<dbReference type="GO" id="GO:0005524">
    <property type="term" value="F:ATP binding"/>
    <property type="evidence" value="ECO:0007669"/>
    <property type="project" value="UniProtKB-UniRule"/>
</dbReference>
<dbReference type="Pfam" id="PF00308">
    <property type="entry name" value="Bac_DnaA"/>
    <property type="match status" value="1"/>
</dbReference>
<feature type="binding site" evidence="8">
    <location>
        <position position="164"/>
    </location>
    <ligand>
        <name>ATP</name>
        <dbReference type="ChEBI" id="CHEBI:30616"/>
    </ligand>
</feature>
<dbReference type="Pfam" id="PF11638">
    <property type="entry name" value="DnaA_N"/>
    <property type="match status" value="1"/>
</dbReference>
<evidence type="ECO:0000256" key="9">
    <source>
        <dbReference type="NCBIfam" id="TIGR00362"/>
    </source>
</evidence>
<dbReference type="AlphaFoldDB" id="A0A1F6DKW8"/>
<evidence type="ECO:0000256" key="2">
    <source>
        <dbReference type="ARBA" id="ARBA00022490"/>
    </source>
</evidence>
<evidence type="ECO:0000256" key="10">
    <source>
        <dbReference type="RuleBase" id="RU000577"/>
    </source>
</evidence>
<dbReference type="CDD" id="cd00009">
    <property type="entry name" value="AAA"/>
    <property type="match status" value="1"/>
</dbReference>